<sequence>MRPGPSILSHLESAPRRELYYFALFRLLEAGVLAGLIFSPLSSMLADPPHPDLAICTSVSYLLLALGLYVFGRNVRWLVPIVLIGVCVDIAVAGLITHALPAAAAGVAMMLLFNVAAASLLLPSANLSLAITLLAIGVLFGEYFWHDELDGSVERTIPDLIMFSVAYLSVGYLAHRAGTRARRGHELAEQRGAEVANLYEINELIIRRMRTGVLVVDADNHIKLANEAASLLLGDSGEPEGDPQASSLVHAAPELYRRLQAWRNGWTHDESPLQLSPDQAEVQPRFARLLADSDTSLVFLDDATVVSRRAESLTLAALGRFSASLAHEIRNPLAAINYAVQLLEESQQIVDGDRRLLQIIHQQCQRTNGIVESVLGLARRERASPEHIELNSFARRFVEDYQQSLSIETDSLVAVTGASAVPAMADLRHLQQVVTVLVHNALNYGRLPGESARVRLRVAHAQHHPIIDVMDRGPGIPEAVAAQLFRPFFTTSEHGTGLGLYIARELCRANQATLEYVPVPGGGSCFRITLPGPHALQSTPM</sequence>
<feature type="transmembrane region" description="Helical" evidence="4">
    <location>
        <begin position="103"/>
        <end position="121"/>
    </location>
</feature>
<dbReference type="Pfam" id="PF00512">
    <property type="entry name" value="HisKA"/>
    <property type="match status" value="1"/>
</dbReference>
<name>A0A0R0CJ95_9GAMM</name>
<dbReference type="InterPro" id="IPR005467">
    <property type="entry name" value="His_kinase_dom"/>
</dbReference>
<dbReference type="PRINTS" id="PR00344">
    <property type="entry name" value="BCTRLSENSOR"/>
</dbReference>
<evidence type="ECO:0000256" key="3">
    <source>
        <dbReference type="ARBA" id="ARBA00022553"/>
    </source>
</evidence>
<dbReference type="OrthoDB" id="9815750at2"/>
<dbReference type="STRING" id="344882.ABB29_06875"/>
<dbReference type="Gene3D" id="3.30.565.10">
    <property type="entry name" value="Histidine kinase-like ATPase, C-terminal domain"/>
    <property type="match status" value="1"/>
</dbReference>
<feature type="transmembrane region" description="Helical" evidence="4">
    <location>
        <begin position="53"/>
        <end position="71"/>
    </location>
</feature>
<keyword evidence="4" id="KW-0472">Membrane</keyword>
<gene>
    <name evidence="6" type="ORF">ABB29_06875</name>
</gene>
<feature type="transmembrane region" description="Helical" evidence="4">
    <location>
        <begin position="157"/>
        <end position="174"/>
    </location>
</feature>
<feature type="transmembrane region" description="Helical" evidence="4">
    <location>
        <begin position="20"/>
        <end position="41"/>
    </location>
</feature>
<dbReference type="PANTHER" id="PTHR43065:SF52">
    <property type="entry name" value="SENSOR PROTEIN KINASE PILS"/>
    <property type="match status" value="1"/>
</dbReference>
<dbReference type="RefSeq" id="WP_057657889.1">
    <property type="nucleotide sequence ID" value="NZ_LDJL01000007.1"/>
</dbReference>
<dbReference type="InterPro" id="IPR004358">
    <property type="entry name" value="Sig_transdc_His_kin-like_C"/>
</dbReference>
<dbReference type="Proteomes" id="UP000052052">
    <property type="component" value="Unassembled WGS sequence"/>
</dbReference>
<proteinExistence type="predicted"/>
<feature type="transmembrane region" description="Helical" evidence="4">
    <location>
        <begin position="77"/>
        <end position="96"/>
    </location>
</feature>
<evidence type="ECO:0000313" key="6">
    <source>
        <dbReference type="EMBL" id="KRG69964.1"/>
    </source>
</evidence>
<dbReference type="EC" id="2.7.13.3" evidence="2"/>
<dbReference type="PATRIC" id="fig|344882.3.peg.2715"/>
<evidence type="ECO:0000256" key="2">
    <source>
        <dbReference type="ARBA" id="ARBA00012438"/>
    </source>
</evidence>
<keyword evidence="7" id="KW-1185">Reference proteome</keyword>
<dbReference type="InterPro" id="IPR036097">
    <property type="entry name" value="HisK_dim/P_sf"/>
</dbReference>
<evidence type="ECO:0000256" key="1">
    <source>
        <dbReference type="ARBA" id="ARBA00000085"/>
    </source>
</evidence>
<dbReference type="InterPro" id="IPR036890">
    <property type="entry name" value="HATPase_C_sf"/>
</dbReference>
<accession>A0A0R0CJ95</accession>
<comment type="catalytic activity">
    <reaction evidence="1">
        <text>ATP + protein L-histidine = ADP + protein N-phospho-L-histidine.</text>
        <dbReference type="EC" id="2.7.13.3"/>
    </reaction>
</comment>
<dbReference type="SUPFAM" id="SSF47384">
    <property type="entry name" value="Homodimeric domain of signal transducing histidine kinase"/>
    <property type="match status" value="1"/>
</dbReference>
<dbReference type="PANTHER" id="PTHR43065">
    <property type="entry name" value="SENSOR HISTIDINE KINASE"/>
    <property type="match status" value="1"/>
</dbReference>
<dbReference type="AlphaFoldDB" id="A0A0R0CJ95"/>
<dbReference type="SUPFAM" id="SSF55874">
    <property type="entry name" value="ATPase domain of HSP90 chaperone/DNA topoisomerase II/histidine kinase"/>
    <property type="match status" value="1"/>
</dbReference>
<dbReference type="SMART" id="SM00388">
    <property type="entry name" value="HisKA"/>
    <property type="match status" value="1"/>
</dbReference>
<dbReference type="Gene3D" id="3.30.450.20">
    <property type="entry name" value="PAS domain"/>
    <property type="match status" value="1"/>
</dbReference>
<dbReference type="SMART" id="SM00387">
    <property type="entry name" value="HATPase_c"/>
    <property type="match status" value="1"/>
</dbReference>
<keyword evidence="4" id="KW-1133">Transmembrane helix</keyword>
<evidence type="ECO:0000313" key="7">
    <source>
        <dbReference type="Proteomes" id="UP000052052"/>
    </source>
</evidence>
<feature type="transmembrane region" description="Helical" evidence="4">
    <location>
        <begin position="127"/>
        <end position="145"/>
    </location>
</feature>
<keyword evidence="3" id="KW-0597">Phosphoprotein</keyword>
<organism evidence="6 7">
    <name type="scientific">Pseudoxanthomonas dokdonensis</name>
    <dbReference type="NCBI Taxonomy" id="344882"/>
    <lineage>
        <taxon>Bacteria</taxon>
        <taxon>Pseudomonadati</taxon>
        <taxon>Pseudomonadota</taxon>
        <taxon>Gammaproteobacteria</taxon>
        <taxon>Lysobacterales</taxon>
        <taxon>Lysobacteraceae</taxon>
        <taxon>Pseudoxanthomonas</taxon>
    </lineage>
</organism>
<dbReference type="InterPro" id="IPR003594">
    <property type="entry name" value="HATPase_dom"/>
</dbReference>
<evidence type="ECO:0000259" key="5">
    <source>
        <dbReference type="PROSITE" id="PS50109"/>
    </source>
</evidence>
<dbReference type="EMBL" id="LDJL01000007">
    <property type="protein sequence ID" value="KRG69964.1"/>
    <property type="molecule type" value="Genomic_DNA"/>
</dbReference>
<dbReference type="InterPro" id="IPR003661">
    <property type="entry name" value="HisK_dim/P_dom"/>
</dbReference>
<dbReference type="PROSITE" id="PS50109">
    <property type="entry name" value="HIS_KIN"/>
    <property type="match status" value="1"/>
</dbReference>
<dbReference type="Pfam" id="PF02518">
    <property type="entry name" value="HATPase_c"/>
    <property type="match status" value="1"/>
</dbReference>
<protein>
    <recommendedName>
        <fullName evidence="2">histidine kinase</fullName>
        <ecNumber evidence="2">2.7.13.3</ecNumber>
    </recommendedName>
</protein>
<dbReference type="CDD" id="cd00082">
    <property type="entry name" value="HisKA"/>
    <property type="match status" value="1"/>
</dbReference>
<keyword evidence="4" id="KW-0812">Transmembrane</keyword>
<feature type="domain" description="Histidine kinase" evidence="5">
    <location>
        <begin position="324"/>
        <end position="534"/>
    </location>
</feature>
<evidence type="ECO:0000256" key="4">
    <source>
        <dbReference type="SAM" id="Phobius"/>
    </source>
</evidence>
<comment type="caution">
    <text evidence="6">The sequence shown here is derived from an EMBL/GenBank/DDBJ whole genome shotgun (WGS) entry which is preliminary data.</text>
</comment>
<dbReference type="GO" id="GO:0000155">
    <property type="term" value="F:phosphorelay sensor kinase activity"/>
    <property type="evidence" value="ECO:0007669"/>
    <property type="project" value="InterPro"/>
</dbReference>
<reference evidence="6 7" key="1">
    <citation type="submission" date="2015-05" db="EMBL/GenBank/DDBJ databases">
        <title>Genome sequencing and analysis of members of genus Stenotrophomonas.</title>
        <authorList>
            <person name="Patil P.P."/>
            <person name="Midha S."/>
            <person name="Patil P.B."/>
        </authorList>
    </citation>
    <scope>NUCLEOTIDE SEQUENCE [LARGE SCALE GENOMIC DNA]</scope>
    <source>
        <strain evidence="6 7">DSM 21858</strain>
    </source>
</reference>
<dbReference type="Gene3D" id="1.10.287.130">
    <property type="match status" value="1"/>
</dbReference>